<accession>A0ACB8RP45</accession>
<reference evidence="1" key="1">
    <citation type="submission" date="2021-02" db="EMBL/GenBank/DDBJ databases">
        <authorList>
            <consortium name="DOE Joint Genome Institute"/>
            <person name="Ahrendt S."/>
            <person name="Looney B.P."/>
            <person name="Miyauchi S."/>
            <person name="Morin E."/>
            <person name="Drula E."/>
            <person name="Courty P.E."/>
            <person name="Chicoki N."/>
            <person name="Fauchery L."/>
            <person name="Kohler A."/>
            <person name="Kuo A."/>
            <person name="Labutti K."/>
            <person name="Pangilinan J."/>
            <person name="Lipzen A."/>
            <person name="Riley R."/>
            <person name="Andreopoulos W."/>
            <person name="He G."/>
            <person name="Johnson J."/>
            <person name="Barry K.W."/>
            <person name="Grigoriev I.V."/>
            <person name="Nagy L."/>
            <person name="Hibbett D."/>
            <person name="Henrissat B."/>
            <person name="Matheny P.B."/>
            <person name="Labbe J."/>
            <person name="Martin F."/>
        </authorList>
    </citation>
    <scope>NUCLEOTIDE SEQUENCE</scope>
    <source>
        <strain evidence="1">FP105234-sp</strain>
    </source>
</reference>
<organism evidence="1 2">
    <name type="scientific">Auriscalpium vulgare</name>
    <dbReference type="NCBI Taxonomy" id="40419"/>
    <lineage>
        <taxon>Eukaryota</taxon>
        <taxon>Fungi</taxon>
        <taxon>Dikarya</taxon>
        <taxon>Basidiomycota</taxon>
        <taxon>Agaricomycotina</taxon>
        <taxon>Agaricomycetes</taxon>
        <taxon>Russulales</taxon>
        <taxon>Auriscalpiaceae</taxon>
        <taxon>Auriscalpium</taxon>
    </lineage>
</organism>
<comment type="caution">
    <text evidence="1">The sequence shown here is derived from an EMBL/GenBank/DDBJ whole genome shotgun (WGS) entry which is preliminary data.</text>
</comment>
<gene>
    <name evidence="1" type="ORF">FA95DRAFT_1521221</name>
</gene>
<dbReference type="Proteomes" id="UP000814033">
    <property type="component" value="Unassembled WGS sequence"/>
</dbReference>
<keyword evidence="2" id="KW-1185">Reference proteome</keyword>
<evidence type="ECO:0000313" key="1">
    <source>
        <dbReference type="EMBL" id="KAI0045700.1"/>
    </source>
</evidence>
<proteinExistence type="predicted"/>
<name>A0ACB8RP45_9AGAM</name>
<dbReference type="EMBL" id="MU275944">
    <property type="protein sequence ID" value="KAI0045700.1"/>
    <property type="molecule type" value="Genomic_DNA"/>
</dbReference>
<evidence type="ECO:0000313" key="2">
    <source>
        <dbReference type="Proteomes" id="UP000814033"/>
    </source>
</evidence>
<protein>
    <submittedName>
        <fullName evidence="1">Uncharacterized protein</fullName>
    </submittedName>
</protein>
<reference evidence="1" key="2">
    <citation type="journal article" date="2022" name="New Phytol.">
        <title>Evolutionary transition to the ectomycorrhizal habit in the genomes of a hyperdiverse lineage of mushroom-forming fungi.</title>
        <authorList>
            <person name="Looney B."/>
            <person name="Miyauchi S."/>
            <person name="Morin E."/>
            <person name="Drula E."/>
            <person name="Courty P.E."/>
            <person name="Kohler A."/>
            <person name="Kuo A."/>
            <person name="LaButti K."/>
            <person name="Pangilinan J."/>
            <person name="Lipzen A."/>
            <person name="Riley R."/>
            <person name="Andreopoulos W."/>
            <person name="He G."/>
            <person name="Johnson J."/>
            <person name="Nolan M."/>
            <person name="Tritt A."/>
            <person name="Barry K.W."/>
            <person name="Grigoriev I.V."/>
            <person name="Nagy L.G."/>
            <person name="Hibbett D."/>
            <person name="Henrissat B."/>
            <person name="Matheny P.B."/>
            <person name="Labbe J."/>
            <person name="Martin F.M."/>
        </authorList>
    </citation>
    <scope>NUCLEOTIDE SEQUENCE</scope>
    <source>
        <strain evidence="1">FP105234-sp</strain>
    </source>
</reference>
<sequence>MKYEHSKVAKVLGLQSLGMETLASLRWIIGKDPQYKLAREYGLLPRNDDSNFMITIAAISCYEGKQDQLHMLSYRIAAISDLIRWRRRWWKVLAADMRRQSEAQPVLFYGTLLAVFFGVMSVVQTVTAVWALVLAIQQAGGGNSS</sequence>